<evidence type="ECO:0000256" key="2">
    <source>
        <dbReference type="ARBA" id="ARBA00022692"/>
    </source>
</evidence>
<comment type="subcellular location">
    <subcellularLocation>
        <location evidence="1">Membrane</location>
        <topology evidence="1">Multi-pass membrane protein</topology>
    </subcellularLocation>
</comment>
<evidence type="ECO:0000256" key="4">
    <source>
        <dbReference type="ARBA" id="ARBA00023136"/>
    </source>
</evidence>
<keyword evidence="3 5" id="KW-1133">Transmembrane helix</keyword>
<keyword evidence="7" id="KW-1185">Reference proteome</keyword>
<comment type="caution">
    <text evidence="6">The sequence shown here is derived from an EMBL/GenBank/DDBJ whole genome shotgun (WGS) entry which is preliminary data.</text>
</comment>
<reference evidence="6 7" key="1">
    <citation type="journal article" date="2014" name="PLoS Genet.">
        <title>Phylogenetically driven sequencing of extremely halophilic archaea reveals strategies for static and dynamic osmo-response.</title>
        <authorList>
            <person name="Becker E.A."/>
            <person name="Seitzer P.M."/>
            <person name="Tritt A."/>
            <person name="Larsen D."/>
            <person name="Krusor M."/>
            <person name="Yao A.I."/>
            <person name="Wu D."/>
            <person name="Madern D."/>
            <person name="Eisen J.A."/>
            <person name="Darling A.E."/>
            <person name="Facciotti M.T."/>
        </authorList>
    </citation>
    <scope>NUCLEOTIDE SEQUENCE [LARGE SCALE GENOMIC DNA]</scope>
    <source>
        <strain evidence="6 7">JCM 14848</strain>
    </source>
</reference>
<sequence>MGPIDAAGRRTVVVTVVTAGLWILGGLDFLFEGVLPSVWFDTLFGGAGSIVGAPHQGVLFYALVGLAAVPVLLASECLEWNDVMNIDWGTLILLGGGLALADGLAVTDATRWLADTTFGALVGESILIVVLAVVAVTVLLSELASNTAVVAIFAPVLITIGPRYADVLGSTPEAASVFLAVTGAVAASFGFALPVATPPNAIAFGTENVRREHMLRAGVPLDLLMVLISTVMVLGAFLFVWPLVL</sequence>
<feature type="transmembrane region" description="Helical" evidence="5">
    <location>
        <begin position="86"/>
        <end position="106"/>
    </location>
</feature>
<proteinExistence type="predicted"/>
<dbReference type="GO" id="GO:0008514">
    <property type="term" value="F:organic anion transmembrane transporter activity"/>
    <property type="evidence" value="ECO:0007669"/>
    <property type="project" value="UniProtKB-ARBA"/>
</dbReference>
<evidence type="ECO:0000313" key="6">
    <source>
        <dbReference type="EMBL" id="ELZ32558.1"/>
    </source>
</evidence>
<dbReference type="Pfam" id="PF00939">
    <property type="entry name" value="Na_sulph_symp"/>
    <property type="match status" value="1"/>
</dbReference>
<evidence type="ECO:0000256" key="5">
    <source>
        <dbReference type="SAM" id="Phobius"/>
    </source>
</evidence>
<evidence type="ECO:0000313" key="7">
    <source>
        <dbReference type="Proteomes" id="UP000011513"/>
    </source>
</evidence>
<dbReference type="eggNOG" id="arCOG00237">
    <property type="taxonomic scope" value="Archaea"/>
</dbReference>
<dbReference type="GO" id="GO:1905039">
    <property type="term" value="P:carboxylic acid transmembrane transport"/>
    <property type="evidence" value="ECO:0007669"/>
    <property type="project" value="UniProtKB-ARBA"/>
</dbReference>
<dbReference type="PANTHER" id="PTHR10283">
    <property type="entry name" value="SOLUTE CARRIER FAMILY 13 MEMBER"/>
    <property type="match status" value="1"/>
</dbReference>
<dbReference type="InterPro" id="IPR001898">
    <property type="entry name" value="SLC13A/DASS"/>
</dbReference>
<dbReference type="InParanoid" id="M0DCN9"/>
<feature type="transmembrane region" description="Helical" evidence="5">
    <location>
        <begin position="177"/>
        <end position="196"/>
    </location>
</feature>
<dbReference type="AlphaFoldDB" id="M0DCN9"/>
<feature type="transmembrane region" description="Helical" evidence="5">
    <location>
        <begin position="118"/>
        <end position="140"/>
    </location>
</feature>
<gene>
    <name evidence="6" type="ORF">C474_07052</name>
</gene>
<dbReference type="EMBL" id="AOIV01000011">
    <property type="protein sequence ID" value="ELZ32558.1"/>
    <property type="molecule type" value="Genomic_DNA"/>
</dbReference>
<evidence type="ECO:0000256" key="1">
    <source>
        <dbReference type="ARBA" id="ARBA00004141"/>
    </source>
</evidence>
<feature type="transmembrane region" description="Helical" evidence="5">
    <location>
        <begin position="217"/>
        <end position="241"/>
    </location>
</feature>
<keyword evidence="2 5" id="KW-0812">Transmembrane</keyword>
<feature type="transmembrane region" description="Helical" evidence="5">
    <location>
        <begin position="12"/>
        <end position="31"/>
    </location>
</feature>
<organism evidence="6 7">
    <name type="scientific">Halogeometricum pallidum JCM 14848</name>
    <dbReference type="NCBI Taxonomy" id="1227487"/>
    <lineage>
        <taxon>Archaea</taxon>
        <taxon>Methanobacteriati</taxon>
        <taxon>Methanobacteriota</taxon>
        <taxon>Stenosarchaea group</taxon>
        <taxon>Halobacteria</taxon>
        <taxon>Halobacteriales</taxon>
        <taxon>Haloferacaceae</taxon>
        <taxon>Halogeometricum</taxon>
    </lineage>
</organism>
<accession>M0DCN9</accession>
<feature type="transmembrane region" description="Helical" evidence="5">
    <location>
        <begin position="147"/>
        <end position="165"/>
    </location>
</feature>
<keyword evidence="4 5" id="KW-0472">Membrane</keyword>
<dbReference type="PANTHER" id="PTHR10283:SF82">
    <property type="entry name" value="SOLUTE CARRIER FAMILY 13 MEMBER 2"/>
    <property type="match status" value="1"/>
</dbReference>
<protein>
    <submittedName>
        <fullName evidence="6">Sodium dependent transporter</fullName>
    </submittedName>
</protein>
<name>M0DCN9_HALPD</name>
<evidence type="ECO:0000256" key="3">
    <source>
        <dbReference type="ARBA" id="ARBA00022989"/>
    </source>
</evidence>
<feature type="transmembrane region" description="Helical" evidence="5">
    <location>
        <begin position="58"/>
        <end position="74"/>
    </location>
</feature>
<dbReference type="GO" id="GO:0005886">
    <property type="term" value="C:plasma membrane"/>
    <property type="evidence" value="ECO:0007669"/>
    <property type="project" value="TreeGrafter"/>
</dbReference>
<dbReference type="Proteomes" id="UP000011513">
    <property type="component" value="Unassembled WGS sequence"/>
</dbReference>